<dbReference type="InterPro" id="IPR001810">
    <property type="entry name" value="F-box_dom"/>
</dbReference>
<comment type="caution">
    <text evidence="2">The sequence shown here is derived from an EMBL/GenBank/DDBJ whole genome shotgun (WGS) entry which is preliminary data.</text>
</comment>
<organism evidence="2 3">
    <name type="scientific">Pristionchus mayeri</name>
    <dbReference type="NCBI Taxonomy" id="1317129"/>
    <lineage>
        <taxon>Eukaryota</taxon>
        <taxon>Metazoa</taxon>
        <taxon>Ecdysozoa</taxon>
        <taxon>Nematoda</taxon>
        <taxon>Chromadorea</taxon>
        <taxon>Rhabditida</taxon>
        <taxon>Rhabditina</taxon>
        <taxon>Diplogasteromorpha</taxon>
        <taxon>Diplogasteroidea</taxon>
        <taxon>Neodiplogasteridae</taxon>
        <taxon>Pristionchus</taxon>
    </lineage>
</organism>
<evidence type="ECO:0000313" key="2">
    <source>
        <dbReference type="EMBL" id="GMR56543.1"/>
    </source>
</evidence>
<evidence type="ECO:0000259" key="1">
    <source>
        <dbReference type="PROSITE" id="PS50181"/>
    </source>
</evidence>
<protein>
    <recommendedName>
        <fullName evidence="1">F-box domain-containing protein</fullName>
    </recommendedName>
</protein>
<accession>A0AAN5D4U1</accession>
<reference evidence="3" key="1">
    <citation type="submission" date="2022-10" db="EMBL/GenBank/DDBJ databases">
        <title>Genome assembly of Pristionchus species.</title>
        <authorList>
            <person name="Yoshida K."/>
            <person name="Sommer R.J."/>
        </authorList>
    </citation>
    <scope>NUCLEOTIDE SEQUENCE [LARGE SCALE GENOMIC DNA]</scope>
    <source>
        <strain evidence="3">RS5460</strain>
    </source>
</reference>
<proteinExistence type="predicted"/>
<dbReference type="AlphaFoldDB" id="A0AAN5D4U1"/>
<name>A0AAN5D4U1_9BILA</name>
<feature type="non-terminal residue" evidence="2">
    <location>
        <position position="199"/>
    </location>
</feature>
<dbReference type="EMBL" id="BTRK01000006">
    <property type="protein sequence ID" value="GMR56543.1"/>
    <property type="molecule type" value="Genomic_DNA"/>
</dbReference>
<gene>
    <name evidence="2" type="ORF">PMAYCL1PPCAC_26738</name>
</gene>
<evidence type="ECO:0000313" key="3">
    <source>
        <dbReference type="Proteomes" id="UP001328107"/>
    </source>
</evidence>
<feature type="non-terminal residue" evidence="2">
    <location>
        <position position="1"/>
    </location>
</feature>
<dbReference type="PROSITE" id="PS50181">
    <property type="entry name" value="FBOX"/>
    <property type="match status" value="1"/>
</dbReference>
<keyword evidence="3" id="KW-1185">Reference proteome</keyword>
<dbReference type="Proteomes" id="UP001328107">
    <property type="component" value="Unassembled WGS sequence"/>
</dbReference>
<sequence>FQQMEQFFNLLELPREMITEVVKRADYEGLLALREVCILTKELVDEESRKIDPVRKISFNDPSVSWNIAFDTISRLKLNSVYMGVHNSMEQKLQIADAVVGLILFKDHHKRPENPVSQAVQLLSRRCSHLELEAAWLSEDEMEQAIRELARFEKKVYLYTRVNYVVTNRTVRVGSLNVNIVDNSHLEIYHDGMRRRNIS</sequence>
<feature type="domain" description="F-box" evidence="1">
    <location>
        <begin position="7"/>
        <end position="54"/>
    </location>
</feature>